<reference evidence="6" key="1">
    <citation type="submission" date="2020-12" db="EMBL/GenBank/DDBJ databases">
        <title>Bacterial novel species Mucilaginibacter sp. SD-g isolated from soil.</title>
        <authorList>
            <person name="Jung H.-Y."/>
        </authorList>
    </citation>
    <scope>NUCLEOTIDE SEQUENCE</scope>
    <source>
        <strain evidence="6">SD-g</strain>
    </source>
</reference>
<sequence length="192" mass="22446">MTDFKTLDDGELINLLKEDKLGAFKEIYNRYWKQLYSEAYMRLKNKESSEEIVQEVFTSFWYKRKNLANIHNAGSYLSASVVNLVIDQYRKEMVRSKYRESFKLIYTEADSTTEEAILAKDLQHSIEYEVSVLPDKCRSVFELSRVEHKSNKEIAEQLGISEKTVEHHITKALKKIRLGIGSFLSVIPTIFF</sequence>
<dbReference type="SUPFAM" id="SSF88946">
    <property type="entry name" value="Sigma2 domain of RNA polymerase sigma factors"/>
    <property type="match status" value="1"/>
</dbReference>
<evidence type="ECO:0000256" key="2">
    <source>
        <dbReference type="ARBA" id="ARBA00023015"/>
    </source>
</evidence>
<dbReference type="Gene3D" id="1.10.1740.10">
    <property type="match status" value="1"/>
</dbReference>
<proteinExistence type="inferred from homology"/>
<evidence type="ECO:0000256" key="4">
    <source>
        <dbReference type="ARBA" id="ARBA00023163"/>
    </source>
</evidence>
<dbReference type="Proteomes" id="UP000613193">
    <property type="component" value="Unassembled WGS sequence"/>
</dbReference>
<dbReference type="Pfam" id="PF04542">
    <property type="entry name" value="Sigma70_r2"/>
    <property type="match status" value="1"/>
</dbReference>
<dbReference type="PANTHER" id="PTHR43133:SF46">
    <property type="entry name" value="RNA POLYMERASE SIGMA-70 FACTOR ECF SUBFAMILY"/>
    <property type="match status" value="1"/>
</dbReference>
<evidence type="ECO:0000256" key="3">
    <source>
        <dbReference type="ARBA" id="ARBA00023082"/>
    </source>
</evidence>
<dbReference type="GO" id="GO:0003677">
    <property type="term" value="F:DNA binding"/>
    <property type="evidence" value="ECO:0007669"/>
    <property type="project" value="InterPro"/>
</dbReference>
<dbReference type="NCBIfam" id="TIGR02937">
    <property type="entry name" value="sigma70-ECF"/>
    <property type="match status" value="1"/>
</dbReference>
<protein>
    <submittedName>
        <fullName evidence="6">RNA polymerase sigma-70 factor</fullName>
    </submittedName>
</protein>
<accession>A0A934PRZ4</accession>
<dbReference type="InterPro" id="IPR039425">
    <property type="entry name" value="RNA_pol_sigma-70-like"/>
</dbReference>
<evidence type="ECO:0000313" key="6">
    <source>
        <dbReference type="EMBL" id="MBK0377960.1"/>
    </source>
</evidence>
<dbReference type="InterPro" id="IPR013325">
    <property type="entry name" value="RNA_pol_sigma_r2"/>
</dbReference>
<dbReference type="GO" id="GO:0016987">
    <property type="term" value="F:sigma factor activity"/>
    <property type="evidence" value="ECO:0007669"/>
    <property type="project" value="UniProtKB-KW"/>
</dbReference>
<dbReference type="Pfam" id="PF08281">
    <property type="entry name" value="Sigma70_r4_2"/>
    <property type="match status" value="1"/>
</dbReference>
<dbReference type="RefSeq" id="WP_200063324.1">
    <property type="nucleotide sequence ID" value="NZ_JAEHFW010000001.1"/>
</dbReference>
<dbReference type="Gene3D" id="1.10.10.10">
    <property type="entry name" value="Winged helix-like DNA-binding domain superfamily/Winged helix DNA-binding domain"/>
    <property type="match status" value="1"/>
</dbReference>
<dbReference type="GO" id="GO:0006352">
    <property type="term" value="P:DNA-templated transcription initiation"/>
    <property type="evidence" value="ECO:0007669"/>
    <property type="project" value="InterPro"/>
</dbReference>
<comment type="caution">
    <text evidence="6">The sequence shown here is derived from an EMBL/GenBank/DDBJ whole genome shotgun (WGS) entry which is preliminary data.</text>
</comment>
<dbReference type="SMART" id="SM00421">
    <property type="entry name" value="HTH_LUXR"/>
    <property type="match status" value="1"/>
</dbReference>
<dbReference type="InterPro" id="IPR013249">
    <property type="entry name" value="RNA_pol_sigma70_r4_t2"/>
</dbReference>
<name>A0A934PRZ4_9SPHI</name>
<evidence type="ECO:0000259" key="5">
    <source>
        <dbReference type="SMART" id="SM00421"/>
    </source>
</evidence>
<keyword evidence="7" id="KW-1185">Reference proteome</keyword>
<organism evidence="6 7">
    <name type="scientific">Mucilaginibacter segetis</name>
    <dbReference type="NCBI Taxonomy" id="2793071"/>
    <lineage>
        <taxon>Bacteria</taxon>
        <taxon>Pseudomonadati</taxon>
        <taxon>Bacteroidota</taxon>
        <taxon>Sphingobacteriia</taxon>
        <taxon>Sphingobacteriales</taxon>
        <taxon>Sphingobacteriaceae</taxon>
        <taxon>Mucilaginibacter</taxon>
    </lineage>
</organism>
<keyword evidence="4" id="KW-0804">Transcription</keyword>
<keyword evidence="3" id="KW-0731">Sigma factor</keyword>
<dbReference type="InterPro" id="IPR000792">
    <property type="entry name" value="Tscrpt_reg_LuxR_C"/>
</dbReference>
<keyword evidence="2" id="KW-0805">Transcription regulation</keyword>
<dbReference type="SUPFAM" id="SSF88659">
    <property type="entry name" value="Sigma3 and sigma4 domains of RNA polymerase sigma factors"/>
    <property type="match status" value="1"/>
</dbReference>
<dbReference type="AlphaFoldDB" id="A0A934PRZ4"/>
<dbReference type="InterPro" id="IPR036388">
    <property type="entry name" value="WH-like_DNA-bd_sf"/>
</dbReference>
<dbReference type="NCBIfam" id="TIGR02985">
    <property type="entry name" value="Sig70_bacteroi1"/>
    <property type="match status" value="1"/>
</dbReference>
<dbReference type="InterPro" id="IPR014327">
    <property type="entry name" value="RNA_pol_sigma70_bacteroid"/>
</dbReference>
<evidence type="ECO:0000313" key="7">
    <source>
        <dbReference type="Proteomes" id="UP000613193"/>
    </source>
</evidence>
<dbReference type="InterPro" id="IPR013324">
    <property type="entry name" value="RNA_pol_sigma_r3/r4-like"/>
</dbReference>
<evidence type="ECO:0000256" key="1">
    <source>
        <dbReference type="ARBA" id="ARBA00010641"/>
    </source>
</evidence>
<comment type="similarity">
    <text evidence="1">Belongs to the sigma-70 factor family. ECF subfamily.</text>
</comment>
<dbReference type="InterPro" id="IPR007627">
    <property type="entry name" value="RNA_pol_sigma70_r2"/>
</dbReference>
<dbReference type="PRINTS" id="PR00038">
    <property type="entry name" value="HTHLUXR"/>
</dbReference>
<dbReference type="PANTHER" id="PTHR43133">
    <property type="entry name" value="RNA POLYMERASE ECF-TYPE SIGMA FACTO"/>
    <property type="match status" value="1"/>
</dbReference>
<feature type="domain" description="HTH luxR-type" evidence="5">
    <location>
        <begin position="130"/>
        <end position="184"/>
    </location>
</feature>
<dbReference type="InterPro" id="IPR014284">
    <property type="entry name" value="RNA_pol_sigma-70_dom"/>
</dbReference>
<gene>
    <name evidence="6" type="ORF">I5M19_01470</name>
</gene>
<dbReference type="EMBL" id="JAEHFW010000001">
    <property type="protein sequence ID" value="MBK0377960.1"/>
    <property type="molecule type" value="Genomic_DNA"/>
</dbReference>